<organism evidence="2 3">
    <name type="scientific">Nematocida ausubeli (strain ATCC PRA-371 / ERTm2)</name>
    <name type="common">Nematode killer fungus</name>
    <dbReference type="NCBI Taxonomy" id="1913371"/>
    <lineage>
        <taxon>Eukaryota</taxon>
        <taxon>Fungi</taxon>
        <taxon>Fungi incertae sedis</taxon>
        <taxon>Microsporidia</taxon>
        <taxon>Nematocida</taxon>
    </lineage>
</organism>
<protein>
    <submittedName>
        <fullName evidence="2">Uncharacterized protein</fullName>
    </submittedName>
</protein>
<evidence type="ECO:0000313" key="2">
    <source>
        <dbReference type="EMBL" id="KFG26502.1"/>
    </source>
</evidence>
<evidence type="ECO:0000256" key="1">
    <source>
        <dbReference type="SAM" id="Phobius"/>
    </source>
</evidence>
<dbReference type="HOGENOM" id="CLU_2223929_0_0_1"/>
<dbReference type="AlphaFoldDB" id="A0A086J2Y4"/>
<dbReference type="Proteomes" id="UP000054524">
    <property type="component" value="Unassembled WGS sequence"/>
</dbReference>
<keyword evidence="1" id="KW-1133">Transmembrane helix</keyword>
<evidence type="ECO:0000313" key="3">
    <source>
        <dbReference type="Proteomes" id="UP000054524"/>
    </source>
</evidence>
<dbReference type="OrthoDB" id="10379628at2759"/>
<name>A0A086J2Y4_NEMA1</name>
<feature type="transmembrane region" description="Helical" evidence="1">
    <location>
        <begin position="30"/>
        <end position="50"/>
    </location>
</feature>
<dbReference type="GeneID" id="77675623"/>
<dbReference type="EMBL" id="AKIJ01000002">
    <property type="protein sequence ID" value="KFG26502.1"/>
    <property type="molecule type" value="Genomic_DNA"/>
</dbReference>
<keyword evidence="1" id="KW-0472">Membrane</keyword>
<sequence length="106" mass="11843">MQSNLVNVAEDGFSCVNAAGVKGKCCYSCIAYLSIIIFAIAALITFVCVYPPAKENKKIRNANISKLENVSETNKQSMDVADTMRRKMLDNQEVDLYNWDGRTRPD</sequence>
<proteinExistence type="predicted"/>
<keyword evidence="3" id="KW-1185">Reference proteome</keyword>
<reference evidence="2 3" key="1">
    <citation type="journal article" date="2014" name="Genome Announc.">
        <title>Genome Sequence of the Microsporidian Species Nematocida sp1 Strain ERTm6 (ATCC PRA-372).</title>
        <authorList>
            <person name="Bakowski M.A."/>
            <person name="Priest M."/>
            <person name="Young S."/>
            <person name="Cuomo C.A."/>
            <person name="Troemel E.R."/>
        </authorList>
    </citation>
    <scope>NUCLEOTIDE SEQUENCE [LARGE SCALE GENOMIC DNA]</scope>
    <source>
        <strain evidence="2 3">ERTm6</strain>
    </source>
</reference>
<accession>A0A086J2Y4</accession>
<keyword evidence="1" id="KW-0812">Transmembrane</keyword>
<gene>
    <name evidence="2" type="ORF">NESG_00650</name>
</gene>
<comment type="caution">
    <text evidence="2">The sequence shown here is derived from an EMBL/GenBank/DDBJ whole genome shotgun (WGS) entry which is preliminary data.</text>
</comment>
<dbReference type="RefSeq" id="XP_052905057.1">
    <property type="nucleotide sequence ID" value="XM_053048297.1"/>
</dbReference>